<feature type="domain" description="Glucose/Sorbosone dehydrogenase" evidence="1">
    <location>
        <begin position="45"/>
        <end position="318"/>
    </location>
</feature>
<reference evidence="2 3" key="1">
    <citation type="journal article" date="2015" name="Nature">
        <title>rRNA introns, odd ribosomes, and small enigmatic genomes across a large radiation of phyla.</title>
        <authorList>
            <person name="Brown C.T."/>
            <person name="Hug L.A."/>
            <person name="Thomas B.C."/>
            <person name="Sharon I."/>
            <person name="Castelle C.J."/>
            <person name="Singh A."/>
            <person name="Wilkins M.J."/>
            <person name="Williams K.H."/>
            <person name="Banfield J.F."/>
        </authorList>
    </citation>
    <scope>NUCLEOTIDE SEQUENCE [LARGE SCALE GENOMIC DNA]</scope>
</reference>
<dbReference type="PATRIC" id="fig|1618358.3.peg.270"/>
<gene>
    <name evidence="2" type="ORF">UX80_C0004G0037</name>
</gene>
<dbReference type="Proteomes" id="UP000034307">
    <property type="component" value="Unassembled WGS sequence"/>
</dbReference>
<name>A0A0G1RMB6_9BACT</name>
<dbReference type="Gene3D" id="2.120.10.30">
    <property type="entry name" value="TolB, C-terminal domain"/>
    <property type="match status" value="1"/>
</dbReference>
<dbReference type="InterPro" id="IPR011041">
    <property type="entry name" value="Quinoprot_gluc/sorb_DH_b-prop"/>
</dbReference>
<dbReference type="STRING" id="1618358.UX80_C0004G0037"/>
<comment type="caution">
    <text evidence="2">The sequence shown here is derived from an EMBL/GenBank/DDBJ whole genome shotgun (WGS) entry which is preliminary data.</text>
</comment>
<evidence type="ECO:0000313" key="3">
    <source>
        <dbReference type="Proteomes" id="UP000034307"/>
    </source>
</evidence>
<accession>A0A0G1RMB6</accession>
<organism evidence="2 3">
    <name type="scientific">Candidatus Amesbacteria bacterium GW2011_GWA2_47_11b</name>
    <dbReference type="NCBI Taxonomy" id="1618358"/>
    <lineage>
        <taxon>Bacteria</taxon>
        <taxon>Candidatus Amesiibacteriota</taxon>
    </lineage>
</organism>
<proteinExistence type="predicted"/>
<dbReference type="InterPro" id="IPR011042">
    <property type="entry name" value="6-blade_b-propeller_TolB-like"/>
</dbReference>
<dbReference type="AlphaFoldDB" id="A0A0G1RMB6"/>
<evidence type="ECO:0000313" key="2">
    <source>
        <dbReference type="EMBL" id="KKU58286.1"/>
    </source>
</evidence>
<protein>
    <submittedName>
        <fullName evidence="2">Glucose sorbosone dehydrogenase</fullName>
    </submittedName>
</protein>
<sequence>MKRWVVLIIIVLAVGVVVWKKRPAPAAPVTTSSEKMKVEVVATGLEVPWAIAWTSPTRMLVTERPGRIRVIENGQLKLEPLKTFSDVATGGEDGLMGIAVNKGQVYVCLSYKKAGKQALRIERLEDGKVIWDNVPSATFHTGCRVKFGPEGKLYFTAGDALNKAQAQDIKSFAGKILRVDTDGSNLEIWALGLRNPQGLAWDDKDQLWATDHGPSGFDGPVGGDEINAITQGGNYGWPLVSHGKTKAGTIAPVKVYTPAIAPAGIAWWRGKLWYGGLKGEGLYTLEGKVAEINVGRVREVVVGPDGALYITTSNRDGRGKVLEGDDKIIRLSF</sequence>
<dbReference type="EMBL" id="LCNO01000004">
    <property type="protein sequence ID" value="KKU58286.1"/>
    <property type="molecule type" value="Genomic_DNA"/>
</dbReference>
<dbReference type="PANTHER" id="PTHR19328:SF13">
    <property type="entry name" value="HIPL1 PROTEIN"/>
    <property type="match status" value="1"/>
</dbReference>
<dbReference type="PANTHER" id="PTHR19328">
    <property type="entry name" value="HEDGEHOG-INTERACTING PROTEIN"/>
    <property type="match status" value="1"/>
</dbReference>
<evidence type="ECO:0000259" key="1">
    <source>
        <dbReference type="Pfam" id="PF07995"/>
    </source>
</evidence>
<dbReference type="SUPFAM" id="SSF50952">
    <property type="entry name" value="Soluble quinoprotein glucose dehydrogenase"/>
    <property type="match status" value="1"/>
</dbReference>
<dbReference type="InterPro" id="IPR012938">
    <property type="entry name" value="Glc/Sorbosone_DH"/>
</dbReference>
<dbReference type="Pfam" id="PF07995">
    <property type="entry name" value="GSDH"/>
    <property type="match status" value="1"/>
</dbReference>